<evidence type="ECO:0000259" key="4">
    <source>
        <dbReference type="PROSITE" id="PS50056"/>
    </source>
</evidence>
<dbReference type="InterPro" id="IPR050561">
    <property type="entry name" value="PTP"/>
</dbReference>
<feature type="compositionally biased region" description="Polar residues" evidence="3">
    <location>
        <begin position="430"/>
        <end position="450"/>
    </location>
</feature>
<dbReference type="GO" id="GO:0060271">
    <property type="term" value="P:cilium assembly"/>
    <property type="evidence" value="ECO:0007669"/>
    <property type="project" value="InterPro"/>
</dbReference>
<dbReference type="STRING" id="113540.ENSSFOP00015034391"/>
<dbReference type="Proteomes" id="UP000034805">
    <property type="component" value="Unassembled WGS sequence"/>
</dbReference>
<feature type="compositionally biased region" description="Polar residues" evidence="3">
    <location>
        <begin position="460"/>
        <end position="474"/>
    </location>
</feature>
<dbReference type="GO" id="GO:0004725">
    <property type="term" value="F:protein tyrosine phosphatase activity"/>
    <property type="evidence" value="ECO:0007669"/>
    <property type="project" value="InterPro"/>
</dbReference>
<sequence length="691" mass="76627">IRKDPPLSPIHSTSNPVAMTLPVPVPLPSYSQARENLVKAIPHKVICLLACGGRDCRYEDPACWRPSQQAIKGIFSTWVTDDIVAMARPSTWLIKRYSIIDQFQKLSIKSIINMQLPGEHAHCGPPLEPDSGFSYSPQVFMENNSKCGDGIPLTPAPRNKHCAPITDTMLSTLNLLCSVFFYNFGMPDFGVSSLSSVLDGVKVLSFSAKEGKVAVHCHAGLGRTGVLIACYLIYELRLSPSEAVHYVRIKRPRSIQTRAQINMVFNFARLLATQLVLYPNLGHRHGAPFSLQQHLRRQALLLHGEEARCLRSVPKVVDFLCGRLAALAWGHIFSQAGWVELQRRAAVLDLTKVVRDTLVVKKLLPILRDPGAQKNSASSVSSWDEPEGFLERKREVLLNKRSYSDSDLSKIALLEDMQIVQYPPVPEWGTTLSTTQDAKAQKQVPASSDGNAARKDRCNNHANKQSPGLQTKGSGSCPRRTKCTTKREQAAVKFTSSIELRKEQRCSNLVSVSQAVARAMAEQDPPGEDTLQRAAALQFLCSPVQEELNGNECGWATLAMESNPGVLSCLLWTWLEKLREPVLSAADVDLLSSSTQGANSLSALRKVMGLKTQHSHLALGLWSEPIVCLMEQHETISRLLGCVSQCPHEEMMRCCSLRSLLKHKVREMRQDLLMRAVDKASRRSKLRAEHS</sequence>
<dbReference type="PANTHER" id="PTHR23339">
    <property type="entry name" value="TYROSINE SPECIFIC PROTEIN PHOSPHATASE AND DUAL SPECIFICITY PROTEIN PHOSPHATASE"/>
    <property type="match status" value="1"/>
</dbReference>
<dbReference type="SMART" id="SM00195">
    <property type="entry name" value="DSPc"/>
    <property type="match status" value="1"/>
</dbReference>
<dbReference type="CDD" id="cd14506">
    <property type="entry name" value="PTP_PTPDC1"/>
    <property type="match status" value="1"/>
</dbReference>
<reference evidence="5 6" key="1">
    <citation type="submission" date="2015-08" db="EMBL/GenBank/DDBJ databases">
        <title>The genome of the Asian arowana (Scleropages formosus).</title>
        <authorList>
            <person name="Tan M.H."/>
            <person name="Gan H.M."/>
            <person name="Croft L.J."/>
            <person name="Austin C.M."/>
        </authorList>
    </citation>
    <scope>NUCLEOTIDE SEQUENCE [LARGE SCALE GENOMIC DNA]</scope>
    <source>
        <strain evidence="5">Aro1</strain>
    </source>
</reference>
<keyword evidence="2" id="KW-0904">Protein phosphatase</keyword>
<dbReference type="Gene3D" id="3.90.190.10">
    <property type="entry name" value="Protein tyrosine phosphatase superfamily"/>
    <property type="match status" value="1"/>
</dbReference>
<dbReference type="InterPro" id="IPR029021">
    <property type="entry name" value="Prot-tyrosine_phosphatase-like"/>
</dbReference>
<feature type="region of interest" description="Disordered" evidence="3">
    <location>
        <begin position="430"/>
        <end position="482"/>
    </location>
</feature>
<evidence type="ECO:0000256" key="2">
    <source>
        <dbReference type="ARBA" id="ARBA00022912"/>
    </source>
</evidence>
<dbReference type="FunFam" id="3.90.190.10:FF:000157">
    <property type="entry name" value="Protein-tyrosine phosphatase"/>
    <property type="match status" value="1"/>
</dbReference>
<gene>
    <name evidence="5" type="ORF">Z043_113201</name>
</gene>
<dbReference type="InterPro" id="IPR000340">
    <property type="entry name" value="Dual-sp_phosphatase_cat-dom"/>
</dbReference>
<dbReference type="InterPro" id="IPR000387">
    <property type="entry name" value="Tyr_Pase_dom"/>
</dbReference>
<dbReference type="InterPro" id="IPR020422">
    <property type="entry name" value="TYR_PHOSPHATASE_DUAL_dom"/>
</dbReference>
<feature type="domain" description="Tyrosine specific protein phosphatases" evidence="4">
    <location>
        <begin position="195"/>
        <end position="262"/>
    </location>
</feature>
<keyword evidence="1" id="KW-0378">Hydrolase</keyword>
<evidence type="ECO:0000313" key="5">
    <source>
        <dbReference type="EMBL" id="KPP68143.1"/>
    </source>
</evidence>
<dbReference type="InterPro" id="IPR016130">
    <property type="entry name" value="Tyr_Pase_AS"/>
</dbReference>
<protein>
    <submittedName>
        <fullName evidence="5">Protein tyrosine phosphatase domain-containing protein 1-like</fullName>
    </submittedName>
</protein>
<evidence type="ECO:0000256" key="1">
    <source>
        <dbReference type="ARBA" id="ARBA00022801"/>
    </source>
</evidence>
<dbReference type="SMART" id="SM00404">
    <property type="entry name" value="PTPc_motif"/>
    <property type="match status" value="1"/>
</dbReference>
<evidence type="ECO:0000313" key="6">
    <source>
        <dbReference type="Proteomes" id="UP000034805"/>
    </source>
</evidence>
<dbReference type="Pfam" id="PF00782">
    <property type="entry name" value="DSPc"/>
    <property type="match status" value="1"/>
</dbReference>
<dbReference type="InterPro" id="IPR049573">
    <property type="entry name" value="PTPDC1_PTP"/>
</dbReference>
<accession>A0A0P7V528</accession>
<dbReference type="SUPFAM" id="SSF52799">
    <property type="entry name" value="(Phosphotyrosine protein) phosphatases II"/>
    <property type="match status" value="1"/>
</dbReference>
<dbReference type="PROSITE" id="PS00383">
    <property type="entry name" value="TYR_PHOSPHATASE_1"/>
    <property type="match status" value="1"/>
</dbReference>
<organism evidence="5 6">
    <name type="scientific">Scleropages formosus</name>
    <name type="common">Asian bonytongue</name>
    <name type="synonym">Osteoglossum formosum</name>
    <dbReference type="NCBI Taxonomy" id="113540"/>
    <lineage>
        <taxon>Eukaryota</taxon>
        <taxon>Metazoa</taxon>
        <taxon>Chordata</taxon>
        <taxon>Craniata</taxon>
        <taxon>Vertebrata</taxon>
        <taxon>Euteleostomi</taxon>
        <taxon>Actinopterygii</taxon>
        <taxon>Neopterygii</taxon>
        <taxon>Teleostei</taxon>
        <taxon>Osteoglossocephala</taxon>
        <taxon>Osteoglossomorpha</taxon>
        <taxon>Osteoglossiformes</taxon>
        <taxon>Osteoglossidae</taxon>
        <taxon>Scleropages</taxon>
    </lineage>
</organism>
<evidence type="ECO:0000256" key="3">
    <source>
        <dbReference type="SAM" id="MobiDB-lite"/>
    </source>
</evidence>
<comment type="caution">
    <text evidence="5">The sequence shown here is derived from an EMBL/GenBank/DDBJ whole genome shotgun (WGS) entry which is preliminary data.</text>
</comment>
<dbReference type="InterPro" id="IPR003595">
    <property type="entry name" value="Tyr_Pase_cat"/>
</dbReference>
<dbReference type="EMBL" id="JARO02004642">
    <property type="protein sequence ID" value="KPP68143.1"/>
    <property type="molecule type" value="Genomic_DNA"/>
</dbReference>
<dbReference type="AlphaFoldDB" id="A0A0P7V528"/>
<feature type="non-terminal residue" evidence="5">
    <location>
        <position position="1"/>
    </location>
</feature>
<name>A0A0P7V528_SCLFO</name>
<dbReference type="PROSITE" id="PS50056">
    <property type="entry name" value="TYR_PHOSPHATASE_2"/>
    <property type="match status" value="1"/>
</dbReference>
<proteinExistence type="predicted"/>